<keyword evidence="4" id="KW-0808">Transferase</keyword>
<feature type="compositionally biased region" description="Polar residues" evidence="13">
    <location>
        <begin position="83"/>
        <end position="106"/>
    </location>
</feature>
<evidence type="ECO:0000256" key="4">
    <source>
        <dbReference type="ARBA" id="ARBA00022679"/>
    </source>
</evidence>
<comment type="subcellular location">
    <subcellularLocation>
        <location evidence="2">Membrane</location>
        <topology evidence="2">Multi-pass membrane protein</topology>
    </subcellularLocation>
</comment>
<dbReference type="GO" id="GO:0016567">
    <property type="term" value="P:protein ubiquitination"/>
    <property type="evidence" value="ECO:0007669"/>
    <property type="project" value="TreeGrafter"/>
</dbReference>
<sequence length="250" mass="28148">MSSVFPPYTSGQFVGFFSQSRNTAIISYYLPREPSAYYSYGVVASPYNTSSTRTSTLLTVFLVWLSRKGRVRANNRTDFMYYQRNNGPPSTQRANGNSSNPIPSTLQKGLSKAELENYLVVKFTSSMIRSTTNFSKTNNEKTLSRGSQEMKNSQGILKFASRVLTDPLSIAERGLVSCDNEKENEFKAAKNYDEDCLICFEKINIGEDIRIIPCLHKFHKGCLDQWLLGRSGSCPNCRMDLHIHPNADVS</sequence>
<keyword evidence="9" id="KW-0862">Zinc</keyword>
<evidence type="ECO:0000256" key="7">
    <source>
        <dbReference type="ARBA" id="ARBA00022771"/>
    </source>
</evidence>
<evidence type="ECO:0000256" key="1">
    <source>
        <dbReference type="ARBA" id="ARBA00000900"/>
    </source>
</evidence>
<dbReference type="AlphaFoldDB" id="A0A1R0GY87"/>
<evidence type="ECO:0000256" key="11">
    <source>
        <dbReference type="ARBA" id="ARBA00023136"/>
    </source>
</evidence>
<evidence type="ECO:0000256" key="13">
    <source>
        <dbReference type="SAM" id="MobiDB-lite"/>
    </source>
</evidence>
<comment type="catalytic activity">
    <reaction evidence="1">
        <text>S-ubiquitinyl-[E2 ubiquitin-conjugating enzyme]-L-cysteine + [acceptor protein]-L-lysine = [E2 ubiquitin-conjugating enzyme]-L-cysteine + N(6)-ubiquitinyl-[acceptor protein]-L-lysine.</text>
        <dbReference type="EC" id="2.3.2.27"/>
    </reaction>
</comment>
<dbReference type="Pfam" id="PF13639">
    <property type="entry name" value="zf-RING_2"/>
    <property type="match status" value="1"/>
</dbReference>
<dbReference type="Gene3D" id="3.30.40.10">
    <property type="entry name" value="Zinc/RING finger domain, C3HC4 (zinc finger)"/>
    <property type="match status" value="1"/>
</dbReference>
<dbReference type="GO" id="GO:0008270">
    <property type="term" value="F:zinc ion binding"/>
    <property type="evidence" value="ECO:0007669"/>
    <property type="project" value="UniProtKB-KW"/>
</dbReference>
<evidence type="ECO:0000256" key="9">
    <source>
        <dbReference type="ARBA" id="ARBA00022833"/>
    </source>
</evidence>
<comment type="caution">
    <text evidence="15">The sequence shown here is derived from an EMBL/GenBank/DDBJ whole genome shotgun (WGS) entry which is preliminary data.</text>
</comment>
<evidence type="ECO:0000313" key="15">
    <source>
        <dbReference type="EMBL" id="OLY81805.1"/>
    </source>
</evidence>
<evidence type="ECO:0000256" key="6">
    <source>
        <dbReference type="ARBA" id="ARBA00022723"/>
    </source>
</evidence>
<keyword evidence="5" id="KW-0812">Transmembrane</keyword>
<dbReference type="GO" id="GO:0016020">
    <property type="term" value="C:membrane"/>
    <property type="evidence" value="ECO:0007669"/>
    <property type="project" value="UniProtKB-SubCell"/>
</dbReference>
<dbReference type="InterPro" id="IPR013083">
    <property type="entry name" value="Znf_RING/FYVE/PHD"/>
</dbReference>
<evidence type="ECO:0000256" key="10">
    <source>
        <dbReference type="ARBA" id="ARBA00022989"/>
    </source>
</evidence>
<evidence type="ECO:0000256" key="12">
    <source>
        <dbReference type="PROSITE-ProRule" id="PRU00175"/>
    </source>
</evidence>
<protein>
    <recommendedName>
        <fullName evidence="3">RING-type E3 ubiquitin transferase</fullName>
        <ecNumber evidence="3">2.3.2.27</ecNumber>
    </recommendedName>
</protein>
<keyword evidence="10" id="KW-1133">Transmembrane helix</keyword>
<keyword evidence="11" id="KW-0472">Membrane</keyword>
<dbReference type="EMBL" id="LSSL01002150">
    <property type="protein sequence ID" value="OLY81805.1"/>
    <property type="molecule type" value="Genomic_DNA"/>
</dbReference>
<evidence type="ECO:0000256" key="5">
    <source>
        <dbReference type="ARBA" id="ARBA00022692"/>
    </source>
</evidence>
<dbReference type="OrthoDB" id="8062037at2759"/>
<feature type="domain" description="RING-type" evidence="14">
    <location>
        <begin position="196"/>
        <end position="238"/>
    </location>
</feature>
<keyword evidence="16" id="KW-1185">Reference proteome</keyword>
<dbReference type="PANTHER" id="PTHR45977:SF4">
    <property type="entry name" value="RING-TYPE DOMAIN-CONTAINING PROTEIN"/>
    <property type="match status" value="1"/>
</dbReference>
<reference evidence="15 16" key="1">
    <citation type="journal article" date="2016" name="Mol. Biol. Evol.">
        <title>Genome-Wide Survey of Gut Fungi (Harpellales) Reveals the First Horizontally Transferred Ubiquitin Gene from a Mosquito Host.</title>
        <authorList>
            <person name="Wang Y."/>
            <person name="White M.M."/>
            <person name="Kvist S."/>
            <person name="Moncalvo J.M."/>
        </authorList>
    </citation>
    <scope>NUCLEOTIDE SEQUENCE [LARGE SCALE GENOMIC DNA]</scope>
    <source>
        <strain evidence="15 16">ALG-7-W6</strain>
    </source>
</reference>
<dbReference type="SMART" id="SM00184">
    <property type="entry name" value="RING"/>
    <property type="match status" value="1"/>
</dbReference>
<gene>
    <name evidence="15" type="ORF">AYI68_g4085</name>
</gene>
<dbReference type="GO" id="GO:0006511">
    <property type="term" value="P:ubiquitin-dependent protein catabolic process"/>
    <property type="evidence" value="ECO:0007669"/>
    <property type="project" value="TreeGrafter"/>
</dbReference>
<evidence type="ECO:0000256" key="2">
    <source>
        <dbReference type="ARBA" id="ARBA00004141"/>
    </source>
</evidence>
<dbReference type="PANTHER" id="PTHR45977">
    <property type="entry name" value="TARGET OF ERK KINASE MPK-1"/>
    <property type="match status" value="1"/>
</dbReference>
<dbReference type="STRING" id="133383.A0A1R0GY87"/>
<evidence type="ECO:0000256" key="3">
    <source>
        <dbReference type="ARBA" id="ARBA00012483"/>
    </source>
</evidence>
<keyword evidence="7 12" id="KW-0863">Zinc-finger</keyword>
<dbReference type="EC" id="2.3.2.27" evidence="3"/>
<keyword evidence="8" id="KW-0833">Ubl conjugation pathway</keyword>
<organism evidence="15 16">
    <name type="scientific">Smittium mucronatum</name>
    <dbReference type="NCBI Taxonomy" id="133383"/>
    <lineage>
        <taxon>Eukaryota</taxon>
        <taxon>Fungi</taxon>
        <taxon>Fungi incertae sedis</taxon>
        <taxon>Zoopagomycota</taxon>
        <taxon>Kickxellomycotina</taxon>
        <taxon>Harpellomycetes</taxon>
        <taxon>Harpellales</taxon>
        <taxon>Legeriomycetaceae</taxon>
        <taxon>Smittium</taxon>
    </lineage>
</organism>
<dbReference type="GO" id="GO:0061630">
    <property type="term" value="F:ubiquitin protein ligase activity"/>
    <property type="evidence" value="ECO:0007669"/>
    <property type="project" value="UniProtKB-EC"/>
</dbReference>
<dbReference type="SUPFAM" id="SSF57850">
    <property type="entry name" value="RING/U-box"/>
    <property type="match status" value="1"/>
</dbReference>
<dbReference type="Proteomes" id="UP000187455">
    <property type="component" value="Unassembled WGS sequence"/>
</dbReference>
<feature type="region of interest" description="Disordered" evidence="13">
    <location>
        <begin position="82"/>
        <end position="106"/>
    </location>
</feature>
<dbReference type="InterPro" id="IPR001841">
    <property type="entry name" value="Znf_RING"/>
</dbReference>
<accession>A0A1R0GY87</accession>
<keyword evidence="6" id="KW-0479">Metal-binding</keyword>
<evidence type="ECO:0000313" key="16">
    <source>
        <dbReference type="Proteomes" id="UP000187455"/>
    </source>
</evidence>
<proteinExistence type="predicted"/>
<evidence type="ECO:0000256" key="8">
    <source>
        <dbReference type="ARBA" id="ARBA00022786"/>
    </source>
</evidence>
<dbReference type="PROSITE" id="PS50089">
    <property type="entry name" value="ZF_RING_2"/>
    <property type="match status" value="1"/>
</dbReference>
<name>A0A1R0GY87_9FUNG</name>
<evidence type="ECO:0000259" key="14">
    <source>
        <dbReference type="PROSITE" id="PS50089"/>
    </source>
</evidence>